<gene>
    <name evidence="3" type="ORF">PQG89_05220</name>
</gene>
<dbReference type="GO" id="GO:0005829">
    <property type="term" value="C:cytosol"/>
    <property type="evidence" value="ECO:0007669"/>
    <property type="project" value="TreeGrafter"/>
</dbReference>
<accession>A0AAW6I5H5</accession>
<dbReference type="RefSeq" id="WP_148480009.1">
    <property type="nucleotide sequence ID" value="NZ_CABJAU010000015.1"/>
</dbReference>
<dbReference type="Pfam" id="PF01381">
    <property type="entry name" value="HTH_3"/>
    <property type="match status" value="1"/>
</dbReference>
<feature type="domain" description="HTH cro/C1-type" evidence="2">
    <location>
        <begin position="45"/>
        <end position="99"/>
    </location>
</feature>
<comment type="caution">
    <text evidence="3">The sequence shown here is derived from an EMBL/GenBank/DDBJ whole genome shotgun (WGS) entry which is preliminary data.</text>
</comment>
<evidence type="ECO:0000313" key="3">
    <source>
        <dbReference type="EMBL" id="MDC7148831.1"/>
    </source>
</evidence>
<dbReference type="EMBL" id="JAQPYX010000040">
    <property type="protein sequence ID" value="MDC7148831.1"/>
    <property type="molecule type" value="Genomic_DNA"/>
</dbReference>
<proteinExistence type="predicted"/>
<protein>
    <submittedName>
        <fullName evidence="3">Helix-turn-helix transcriptional regulator</fullName>
    </submittedName>
</protein>
<dbReference type="GO" id="GO:0003700">
    <property type="term" value="F:DNA-binding transcription factor activity"/>
    <property type="evidence" value="ECO:0007669"/>
    <property type="project" value="TreeGrafter"/>
</dbReference>
<sequence length="103" mass="11786">MKLKEISKDIYDVDAWMDEQYGKVGSPERNEFRKEAYSYCVGQMILDARKQEKITQSELAERVGSSKSYISKIERGLIEPGAGLFLRIIDALGLRVDIVRPIM</sequence>
<name>A0AAW6I5H5_9BACT</name>
<dbReference type="PROSITE" id="PS50943">
    <property type="entry name" value="HTH_CROC1"/>
    <property type="match status" value="1"/>
</dbReference>
<dbReference type="InterPro" id="IPR010982">
    <property type="entry name" value="Lambda_DNA-bd_dom_sf"/>
</dbReference>
<dbReference type="PANTHER" id="PTHR46797:SF1">
    <property type="entry name" value="METHYLPHOSPHONATE SYNTHASE"/>
    <property type="match status" value="1"/>
</dbReference>
<dbReference type="InterPro" id="IPR001387">
    <property type="entry name" value="Cro/C1-type_HTH"/>
</dbReference>
<evidence type="ECO:0000259" key="2">
    <source>
        <dbReference type="PROSITE" id="PS50943"/>
    </source>
</evidence>
<keyword evidence="1" id="KW-0238">DNA-binding</keyword>
<evidence type="ECO:0000313" key="4">
    <source>
        <dbReference type="Proteomes" id="UP001213646"/>
    </source>
</evidence>
<dbReference type="Gene3D" id="1.10.260.40">
    <property type="entry name" value="lambda repressor-like DNA-binding domains"/>
    <property type="match status" value="1"/>
</dbReference>
<organism evidence="3 4">
    <name type="scientific">Parabacteroides johnsonii</name>
    <dbReference type="NCBI Taxonomy" id="387661"/>
    <lineage>
        <taxon>Bacteria</taxon>
        <taxon>Pseudomonadati</taxon>
        <taxon>Bacteroidota</taxon>
        <taxon>Bacteroidia</taxon>
        <taxon>Bacteroidales</taxon>
        <taxon>Tannerellaceae</taxon>
        <taxon>Parabacteroides</taxon>
    </lineage>
</organism>
<dbReference type="Proteomes" id="UP001213646">
    <property type="component" value="Unassembled WGS sequence"/>
</dbReference>
<dbReference type="GO" id="GO:0003677">
    <property type="term" value="F:DNA binding"/>
    <property type="evidence" value="ECO:0007669"/>
    <property type="project" value="UniProtKB-KW"/>
</dbReference>
<dbReference type="AlphaFoldDB" id="A0AAW6I5H5"/>
<reference evidence="3" key="1">
    <citation type="submission" date="2023-01" db="EMBL/GenBank/DDBJ databases">
        <title>Exploring GABA producing Bacteroides strains toward improving mental health.</title>
        <authorList>
            <person name="Yousuf B."/>
            <person name="Bouhlel N.E."/>
            <person name="Mottawea W."/>
            <person name="Hammami R."/>
        </authorList>
    </citation>
    <scope>NUCLEOTIDE SEQUENCE</scope>
    <source>
        <strain evidence="3">UO.H1047</strain>
    </source>
</reference>
<dbReference type="InterPro" id="IPR050807">
    <property type="entry name" value="TransReg_Diox_bact_type"/>
</dbReference>
<dbReference type="SUPFAM" id="SSF47413">
    <property type="entry name" value="lambda repressor-like DNA-binding domains"/>
    <property type="match status" value="1"/>
</dbReference>
<dbReference type="SMART" id="SM00530">
    <property type="entry name" value="HTH_XRE"/>
    <property type="match status" value="1"/>
</dbReference>
<dbReference type="CDD" id="cd00093">
    <property type="entry name" value="HTH_XRE"/>
    <property type="match status" value="1"/>
</dbReference>
<dbReference type="PANTHER" id="PTHR46797">
    <property type="entry name" value="HTH-TYPE TRANSCRIPTIONAL REGULATOR"/>
    <property type="match status" value="1"/>
</dbReference>
<evidence type="ECO:0000256" key="1">
    <source>
        <dbReference type="ARBA" id="ARBA00023125"/>
    </source>
</evidence>